<gene>
    <name evidence="7" type="ORF">ARB_07538</name>
</gene>
<comment type="similarity">
    <text evidence="1">Belongs to the paxM FAD-dependent monooxygenase family.</text>
</comment>
<dbReference type="eggNOG" id="KOG2614">
    <property type="taxonomic scope" value="Eukaryota"/>
</dbReference>
<reference evidence="8" key="1">
    <citation type="journal article" date="2011" name="Genome Biol.">
        <title>Comparative and functional genomics provide insights into the pathogenicity of dermatophytic fungi.</title>
        <authorList>
            <person name="Burmester A."/>
            <person name="Shelest E."/>
            <person name="Gloeckner G."/>
            <person name="Heddergott C."/>
            <person name="Schindler S."/>
            <person name="Staib P."/>
            <person name="Heidel A."/>
            <person name="Felder M."/>
            <person name="Petzold A."/>
            <person name="Szafranski K."/>
            <person name="Feuermann M."/>
            <person name="Pedruzzi I."/>
            <person name="Priebe S."/>
            <person name="Groth M."/>
            <person name="Winkler R."/>
            <person name="Li W."/>
            <person name="Kniemeyer O."/>
            <person name="Schroeckh V."/>
            <person name="Hertweck C."/>
            <person name="Hube B."/>
            <person name="White T.C."/>
            <person name="Platzer M."/>
            <person name="Guthke R."/>
            <person name="Heitman J."/>
            <person name="Woestemeyer J."/>
            <person name="Zipfel P.F."/>
            <person name="Monod M."/>
            <person name="Brakhage A.A."/>
        </authorList>
    </citation>
    <scope>NUCLEOTIDE SEQUENCE [LARGE SCALE GENOMIC DNA]</scope>
    <source>
        <strain evidence="8">ATCC MYA-4681 / CBS 112371</strain>
    </source>
</reference>
<dbReference type="RefSeq" id="XP_003014233.1">
    <property type="nucleotide sequence ID" value="XM_003014187.1"/>
</dbReference>
<evidence type="ECO:0000313" key="8">
    <source>
        <dbReference type="Proteomes" id="UP000008866"/>
    </source>
</evidence>
<dbReference type="SUPFAM" id="SSF51905">
    <property type="entry name" value="FAD/NAD(P)-binding domain"/>
    <property type="match status" value="1"/>
</dbReference>
<dbReference type="OMA" id="HSMTSFF"/>
<evidence type="ECO:0000256" key="5">
    <source>
        <dbReference type="ARBA" id="ARBA00023033"/>
    </source>
</evidence>
<keyword evidence="2" id="KW-0285">Flavoprotein</keyword>
<protein>
    <submittedName>
        <fullName evidence="7">FAD binding monooxygenase, putative</fullName>
    </submittedName>
</protein>
<dbReference type="Gene3D" id="3.50.50.60">
    <property type="entry name" value="FAD/NAD(P)-binding domain"/>
    <property type="match status" value="1"/>
</dbReference>
<comment type="caution">
    <text evidence="7">The sequence shown here is derived from an EMBL/GenBank/DDBJ whole genome shotgun (WGS) entry which is preliminary data.</text>
</comment>
<dbReference type="InterPro" id="IPR050493">
    <property type="entry name" value="FAD-dep_Monooxygenase_BioMet"/>
</dbReference>
<sequence length="418" mass="47230">MTEAKPHTPERVRVAICGGGIGGLTMAAVLRRLDISYVVLERYAQITPQGAGISLAPNCLRALDQLGIFEKLAKHSQAMREVHIYKNDEFWGSQKFGMTNEAFGYYVHKIERHQFHHLLLEAAGGNDVVRLGFNVNDIVDEEDAPYAIVRAEDGREVHTDIIVGADGIRSYTRRVLAEKSGMKATNNIRFTGRVHMSGYTKPLTHLTTKDEGVGHWMLYDDAILTTWPCKDNRQWFIGVAAAKLKPGEQPDRSVWKGATKDTINEVYGERFHPFGEESKMKSIIDASERVIASNVFMELDVPHMVKGRIVLVGDAIEDAVELGNALYEHFRLNDPTAFDRYSEVRQKRASDLVQFSDNFAKVHTARLPYGLGPLVRKILYKYVPTSIWVWYFTWLFNYQPVIKYPLLDLPAGQATSAQ</sequence>
<dbReference type="EMBL" id="ABSU01000009">
    <property type="protein sequence ID" value="EFE33593.1"/>
    <property type="molecule type" value="Genomic_DNA"/>
</dbReference>
<dbReference type="InterPro" id="IPR002938">
    <property type="entry name" value="FAD-bd"/>
</dbReference>
<proteinExistence type="inferred from homology"/>
<evidence type="ECO:0000256" key="2">
    <source>
        <dbReference type="ARBA" id="ARBA00022630"/>
    </source>
</evidence>
<dbReference type="HOGENOM" id="CLU_009665_19_5_1"/>
<dbReference type="Proteomes" id="UP000008866">
    <property type="component" value="Unassembled WGS sequence"/>
</dbReference>
<evidence type="ECO:0000256" key="4">
    <source>
        <dbReference type="ARBA" id="ARBA00023002"/>
    </source>
</evidence>
<name>D4ATH4_ARTBC</name>
<dbReference type="InterPro" id="IPR036188">
    <property type="entry name" value="FAD/NAD-bd_sf"/>
</dbReference>
<dbReference type="GO" id="GO:0071949">
    <property type="term" value="F:FAD binding"/>
    <property type="evidence" value="ECO:0007669"/>
    <property type="project" value="InterPro"/>
</dbReference>
<keyword evidence="4" id="KW-0560">Oxidoreductase</keyword>
<dbReference type="GeneID" id="9521651"/>
<keyword evidence="3" id="KW-0274">FAD</keyword>
<organism evidence="7 8">
    <name type="scientific">Arthroderma benhamiae (strain ATCC MYA-4681 / CBS 112371)</name>
    <name type="common">Trichophyton mentagrophytes</name>
    <dbReference type="NCBI Taxonomy" id="663331"/>
    <lineage>
        <taxon>Eukaryota</taxon>
        <taxon>Fungi</taxon>
        <taxon>Dikarya</taxon>
        <taxon>Ascomycota</taxon>
        <taxon>Pezizomycotina</taxon>
        <taxon>Eurotiomycetes</taxon>
        <taxon>Eurotiomycetidae</taxon>
        <taxon>Onygenales</taxon>
        <taxon>Arthrodermataceae</taxon>
        <taxon>Trichophyton</taxon>
    </lineage>
</organism>
<accession>D4ATH4</accession>
<dbReference type="PANTHER" id="PTHR13789">
    <property type="entry name" value="MONOOXYGENASE"/>
    <property type="match status" value="1"/>
</dbReference>
<evidence type="ECO:0000256" key="3">
    <source>
        <dbReference type="ARBA" id="ARBA00022827"/>
    </source>
</evidence>
<dbReference type="GO" id="GO:0004497">
    <property type="term" value="F:monooxygenase activity"/>
    <property type="evidence" value="ECO:0007669"/>
    <property type="project" value="UniProtKB-KW"/>
</dbReference>
<dbReference type="PANTHER" id="PTHR13789:SF309">
    <property type="entry name" value="PUTATIVE (AFU_ORTHOLOGUE AFUA_6G14510)-RELATED"/>
    <property type="match status" value="1"/>
</dbReference>
<dbReference type="AlphaFoldDB" id="D4ATH4"/>
<dbReference type="KEGG" id="abe:ARB_07538"/>
<dbReference type="PRINTS" id="PR00420">
    <property type="entry name" value="RNGMNOXGNASE"/>
</dbReference>
<dbReference type="Pfam" id="PF01494">
    <property type="entry name" value="FAD_binding_3"/>
    <property type="match status" value="1"/>
</dbReference>
<keyword evidence="8" id="KW-1185">Reference proteome</keyword>
<evidence type="ECO:0000313" key="7">
    <source>
        <dbReference type="EMBL" id="EFE33593.1"/>
    </source>
</evidence>
<feature type="domain" description="FAD-binding" evidence="6">
    <location>
        <begin position="12"/>
        <end position="356"/>
    </location>
</feature>
<evidence type="ECO:0000259" key="6">
    <source>
        <dbReference type="Pfam" id="PF01494"/>
    </source>
</evidence>
<evidence type="ECO:0000256" key="1">
    <source>
        <dbReference type="ARBA" id="ARBA00007992"/>
    </source>
</evidence>
<dbReference type="STRING" id="663331.D4ATH4"/>
<keyword evidence="5 7" id="KW-0503">Monooxygenase</keyword>